<comment type="caution">
    <text evidence="1">The sequence shown here is derived from an EMBL/GenBank/DDBJ whole genome shotgun (WGS) entry which is preliminary data.</text>
</comment>
<reference evidence="1" key="1">
    <citation type="journal article" date="2023" name="Genome Biol. Evol.">
        <title>Long-read-based Genome Assembly of Drosophila gunungcola Reveals Fewer Chemosensory Genes in Flower-breeding Species.</title>
        <authorList>
            <person name="Negi A."/>
            <person name="Liao B.Y."/>
            <person name="Yeh S.D."/>
        </authorList>
    </citation>
    <scope>NUCLEOTIDE SEQUENCE</scope>
    <source>
        <strain evidence="1">Sukarami</strain>
    </source>
</reference>
<evidence type="ECO:0000313" key="2">
    <source>
        <dbReference type="Proteomes" id="UP001059596"/>
    </source>
</evidence>
<proteinExistence type="predicted"/>
<gene>
    <name evidence="1" type="ORF">M5D96_007787</name>
</gene>
<dbReference type="Proteomes" id="UP001059596">
    <property type="component" value="Unassembled WGS sequence"/>
</dbReference>
<keyword evidence="2" id="KW-1185">Reference proteome</keyword>
<protein>
    <submittedName>
        <fullName evidence="1">Uncharacterized protein</fullName>
    </submittedName>
</protein>
<dbReference type="EMBL" id="JAMKOV010000006">
    <property type="protein sequence ID" value="KAI8039072.1"/>
    <property type="molecule type" value="Genomic_DNA"/>
</dbReference>
<evidence type="ECO:0000313" key="1">
    <source>
        <dbReference type="EMBL" id="KAI8039072.1"/>
    </source>
</evidence>
<organism evidence="1 2">
    <name type="scientific">Drosophila gunungcola</name>
    <name type="common">fruit fly</name>
    <dbReference type="NCBI Taxonomy" id="103775"/>
    <lineage>
        <taxon>Eukaryota</taxon>
        <taxon>Metazoa</taxon>
        <taxon>Ecdysozoa</taxon>
        <taxon>Arthropoda</taxon>
        <taxon>Hexapoda</taxon>
        <taxon>Insecta</taxon>
        <taxon>Pterygota</taxon>
        <taxon>Neoptera</taxon>
        <taxon>Endopterygota</taxon>
        <taxon>Diptera</taxon>
        <taxon>Brachycera</taxon>
        <taxon>Muscomorpha</taxon>
        <taxon>Ephydroidea</taxon>
        <taxon>Drosophilidae</taxon>
        <taxon>Drosophila</taxon>
        <taxon>Sophophora</taxon>
    </lineage>
</organism>
<dbReference type="AlphaFoldDB" id="A0A9P9YL99"/>
<sequence>MMRSKNAALDGKTHSICIYVILYPQDTSPLVLWTTPRTRCMCTASMAAVWAPSMFLAGSPDWPVPPTIWWWPTMPATSP</sequence>
<name>A0A9P9YL99_9MUSC</name>
<accession>A0A9P9YL99</accession>